<dbReference type="Proteomes" id="UP000019149">
    <property type="component" value="Unassembled WGS sequence"/>
</dbReference>
<dbReference type="EMBL" id="APAU02000070">
    <property type="protein sequence ID" value="EUB57997.1"/>
    <property type="molecule type" value="Genomic_DNA"/>
</dbReference>
<evidence type="ECO:0000256" key="1">
    <source>
        <dbReference type="RuleBase" id="RU004374"/>
    </source>
</evidence>
<dbReference type="InterPro" id="IPR001040">
    <property type="entry name" value="TIF_eIF_4E"/>
</dbReference>
<dbReference type="Pfam" id="PF01652">
    <property type="entry name" value="IF4E"/>
    <property type="match status" value="1"/>
</dbReference>
<keyword evidence="1" id="KW-0648">Protein biosynthesis</keyword>
<dbReference type="GO" id="GO:0000340">
    <property type="term" value="F:RNA 7-methylguanosine cap binding"/>
    <property type="evidence" value="ECO:0007669"/>
    <property type="project" value="TreeGrafter"/>
</dbReference>
<keyword evidence="4" id="KW-1185">Reference proteome</keyword>
<dbReference type="PANTHER" id="PTHR11960">
    <property type="entry name" value="EUKARYOTIC TRANSLATION INITIATION FACTOR 4E RELATED"/>
    <property type="match status" value="1"/>
</dbReference>
<dbReference type="KEGG" id="egl:EGR_07103"/>
<dbReference type="Gene3D" id="3.30.760.10">
    <property type="entry name" value="RNA Cap, Translation Initiation Factor Eif4e"/>
    <property type="match status" value="1"/>
</dbReference>
<accession>W6UIP6</accession>
<sequence length="270" mass="30885">MANADPPAPTLALESTEKPPKPKKTHPLHTSWIFYINELPQDQRGRPNAKHEGHQIRCLGKCSTVEEFWKVFKETEKPSELQFTEAFYLMREPCDPQWEKPEYSNGGRWRLRHGDVRSADYLWCELAMSAVGEKLGQLVDSRNSILGVGVSPRPTSVVVEIWTASLDFDADKTIEFAERFNSLILPHPVSFKTVYYEKHLTRTAREMPKTGNGSHGKVLNGQFDISPYCCSPLIHDYAQHLAEQSLQRLQLKTLRSNLNCSSSWKDHTFN</sequence>
<gene>
    <name evidence="3" type="ORF">EGR_07103</name>
</gene>
<dbReference type="GO" id="GO:0016281">
    <property type="term" value="C:eukaryotic translation initiation factor 4F complex"/>
    <property type="evidence" value="ECO:0007669"/>
    <property type="project" value="TreeGrafter"/>
</dbReference>
<evidence type="ECO:0000313" key="4">
    <source>
        <dbReference type="Proteomes" id="UP000019149"/>
    </source>
</evidence>
<feature type="region of interest" description="Disordered" evidence="2">
    <location>
        <begin position="1"/>
        <end position="26"/>
    </location>
</feature>
<reference evidence="3 4" key="1">
    <citation type="journal article" date="2013" name="Nat. Genet.">
        <title>The genome of the hydatid tapeworm Echinococcus granulosus.</title>
        <authorList>
            <person name="Zheng H."/>
            <person name="Zhang W."/>
            <person name="Zhang L."/>
            <person name="Zhang Z."/>
            <person name="Li J."/>
            <person name="Lu G."/>
            <person name="Zhu Y."/>
            <person name="Wang Y."/>
            <person name="Huang Y."/>
            <person name="Liu J."/>
            <person name="Kang H."/>
            <person name="Chen J."/>
            <person name="Wang L."/>
            <person name="Chen A."/>
            <person name="Yu S."/>
            <person name="Gao Z."/>
            <person name="Jin L."/>
            <person name="Gu W."/>
            <person name="Wang Z."/>
            <person name="Zhao L."/>
            <person name="Shi B."/>
            <person name="Wen H."/>
            <person name="Lin R."/>
            <person name="Jones M.K."/>
            <person name="Brejova B."/>
            <person name="Vinar T."/>
            <person name="Zhao G."/>
            <person name="McManus D.P."/>
            <person name="Chen Z."/>
            <person name="Zhou Y."/>
            <person name="Wang S."/>
        </authorList>
    </citation>
    <scope>NUCLEOTIDE SEQUENCE [LARGE SCALE GENOMIC DNA]</scope>
</reference>
<organism evidence="3 4">
    <name type="scientific">Echinococcus granulosus</name>
    <name type="common">Hydatid tapeworm</name>
    <dbReference type="NCBI Taxonomy" id="6210"/>
    <lineage>
        <taxon>Eukaryota</taxon>
        <taxon>Metazoa</taxon>
        <taxon>Spiralia</taxon>
        <taxon>Lophotrochozoa</taxon>
        <taxon>Platyhelminthes</taxon>
        <taxon>Cestoda</taxon>
        <taxon>Eucestoda</taxon>
        <taxon>Cyclophyllidea</taxon>
        <taxon>Taeniidae</taxon>
        <taxon>Echinococcus</taxon>
        <taxon>Echinococcus granulosus group</taxon>
    </lineage>
</organism>
<dbReference type="OrthoDB" id="590761at2759"/>
<name>W6UIP6_ECHGR</name>
<dbReference type="CTD" id="36342818"/>
<evidence type="ECO:0000256" key="2">
    <source>
        <dbReference type="SAM" id="MobiDB-lite"/>
    </source>
</evidence>
<dbReference type="GO" id="GO:0003743">
    <property type="term" value="F:translation initiation factor activity"/>
    <property type="evidence" value="ECO:0007669"/>
    <property type="project" value="UniProtKB-KW"/>
</dbReference>
<dbReference type="AlphaFoldDB" id="W6UIP6"/>
<dbReference type="OMA" id="KHEGHQI"/>
<dbReference type="RefSeq" id="XP_024349193.1">
    <property type="nucleotide sequence ID" value="XM_024496352.1"/>
</dbReference>
<proteinExistence type="inferred from homology"/>
<comment type="caution">
    <text evidence="3">The sequence shown here is derived from an EMBL/GenBank/DDBJ whole genome shotgun (WGS) entry which is preliminary data.</text>
</comment>
<evidence type="ECO:0000313" key="3">
    <source>
        <dbReference type="EMBL" id="EUB57997.1"/>
    </source>
</evidence>
<dbReference type="SUPFAM" id="SSF55418">
    <property type="entry name" value="eIF4e-like"/>
    <property type="match status" value="1"/>
</dbReference>
<keyword evidence="1" id="KW-0694">RNA-binding</keyword>
<protein>
    <submittedName>
        <fullName evidence="3">Eukaryotic translation initiation factor 4E type 3</fullName>
    </submittedName>
</protein>
<comment type="similarity">
    <text evidence="1">Belongs to the eukaryotic initiation factor 4E family.</text>
</comment>
<keyword evidence="1 3" id="KW-0396">Initiation factor</keyword>
<dbReference type="PANTHER" id="PTHR11960:SF18">
    <property type="entry name" value="EUKARYOTIC TRANSLATION INITIATION FACTOR 4E HOMOLOGOUS PROTEIN, ISOFORM B"/>
    <property type="match status" value="1"/>
</dbReference>
<dbReference type="GeneID" id="36342818"/>
<dbReference type="STRING" id="6210.W6UIP6"/>
<dbReference type="InterPro" id="IPR023398">
    <property type="entry name" value="TIF_eIF4e-like"/>
</dbReference>